<dbReference type="EMBL" id="JAJJMB010004716">
    <property type="protein sequence ID" value="KAI3942157.1"/>
    <property type="molecule type" value="Genomic_DNA"/>
</dbReference>
<evidence type="ECO:0000313" key="2">
    <source>
        <dbReference type="EMBL" id="KAI3942157.1"/>
    </source>
</evidence>
<organism evidence="2 3">
    <name type="scientific">Papaver atlanticum</name>
    <dbReference type="NCBI Taxonomy" id="357466"/>
    <lineage>
        <taxon>Eukaryota</taxon>
        <taxon>Viridiplantae</taxon>
        <taxon>Streptophyta</taxon>
        <taxon>Embryophyta</taxon>
        <taxon>Tracheophyta</taxon>
        <taxon>Spermatophyta</taxon>
        <taxon>Magnoliopsida</taxon>
        <taxon>Ranunculales</taxon>
        <taxon>Papaveraceae</taxon>
        <taxon>Papaveroideae</taxon>
        <taxon>Papaver</taxon>
    </lineage>
</organism>
<evidence type="ECO:0000313" key="3">
    <source>
        <dbReference type="Proteomes" id="UP001202328"/>
    </source>
</evidence>
<evidence type="ECO:0000256" key="1">
    <source>
        <dbReference type="SAM" id="MobiDB-lite"/>
    </source>
</evidence>
<feature type="compositionally biased region" description="Low complexity" evidence="1">
    <location>
        <begin position="69"/>
        <end position="80"/>
    </location>
</feature>
<dbReference type="Proteomes" id="UP001202328">
    <property type="component" value="Unassembled WGS sequence"/>
</dbReference>
<name>A0AAD4T9E5_9MAGN</name>
<reference evidence="2" key="1">
    <citation type="submission" date="2022-04" db="EMBL/GenBank/DDBJ databases">
        <title>A functionally conserved STORR gene fusion in Papaver species that diverged 16.8 million years ago.</title>
        <authorList>
            <person name="Catania T."/>
        </authorList>
    </citation>
    <scope>NUCLEOTIDE SEQUENCE</scope>
    <source>
        <strain evidence="2">S-188037</strain>
    </source>
</reference>
<gene>
    <name evidence="2" type="ORF">MKW98_003756</name>
</gene>
<dbReference type="AlphaFoldDB" id="A0AAD4T9E5"/>
<feature type="region of interest" description="Disordered" evidence="1">
    <location>
        <begin position="58"/>
        <end position="92"/>
    </location>
</feature>
<protein>
    <submittedName>
        <fullName evidence="2">Uncharacterized protein</fullName>
    </submittedName>
</protein>
<comment type="caution">
    <text evidence="2">The sequence shown here is derived from an EMBL/GenBank/DDBJ whole genome shotgun (WGS) entry which is preliminary data.</text>
</comment>
<proteinExistence type="predicted"/>
<accession>A0AAD4T9E5</accession>
<sequence>MNAQTKQMGEHQPLVLLQRHQKRALKENSVNCARNYNSNFVIFWAIVGFLAINHQKRKAAAAAGQMNETPGPATPTNANTMSPNIQSLPRVNYQDPGFAAQNIMPDDHQGVNIDQQIHPAVQA</sequence>
<keyword evidence="3" id="KW-1185">Reference proteome</keyword>